<dbReference type="Proteomes" id="UP000431684">
    <property type="component" value="Unassembled WGS sequence"/>
</dbReference>
<dbReference type="GO" id="GO:0009279">
    <property type="term" value="C:cell outer membrane"/>
    <property type="evidence" value="ECO:0007669"/>
    <property type="project" value="UniProtKB-SubCell"/>
</dbReference>
<evidence type="ECO:0000259" key="6">
    <source>
        <dbReference type="PROSITE" id="PS51123"/>
    </source>
</evidence>
<dbReference type="OrthoDB" id="8526602at2"/>
<feature type="compositionally biased region" description="Low complexity" evidence="5">
    <location>
        <begin position="378"/>
        <end position="395"/>
    </location>
</feature>
<proteinExistence type="predicted"/>
<organism evidence="7 8">
    <name type="scientific">Pseudoduganella dura</name>
    <dbReference type="NCBI Taxonomy" id="321982"/>
    <lineage>
        <taxon>Bacteria</taxon>
        <taxon>Pseudomonadati</taxon>
        <taxon>Pseudomonadota</taxon>
        <taxon>Betaproteobacteria</taxon>
        <taxon>Burkholderiales</taxon>
        <taxon>Oxalobacteraceae</taxon>
        <taxon>Telluria group</taxon>
        <taxon>Pseudoduganella</taxon>
    </lineage>
</organism>
<comment type="caution">
    <text evidence="7">The sequence shown here is derived from an EMBL/GenBank/DDBJ whole genome shotgun (WGS) entry which is preliminary data.</text>
</comment>
<dbReference type="InterPro" id="IPR006664">
    <property type="entry name" value="OMP_bac"/>
</dbReference>
<evidence type="ECO:0000256" key="4">
    <source>
        <dbReference type="PROSITE-ProRule" id="PRU00473"/>
    </source>
</evidence>
<dbReference type="CDD" id="cd07185">
    <property type="entry name" value="OmpA_C-like"/>
    <property type="match status" value="1"/>
</dbReference>
<dbReference type="Pfam" id="PF00691">
    <property type="entry name" value="OmpA"/>
    <property type="match status" value="1"/>
</dbReference>
<dbReference type="InterPro" id="IPR036737">
    <property type="entry name" value="OmpA-like_sf"/>
</dbReference>
<dbReference type="Gene3D" id="2.60.120.1140">
    <property type="entry name" value="Protein of unknown function DUF192"/>
    <property type="match status" value="1"/>
</dbReference>
<keyword evidence="8" id="KW-1185">Reference proteome</keyword>
<dbReference type="InterPro" id="IPR012495">
    <property type="entry name" value="TadE-like_dom"/>
</dbReference>
<gene>
    <name evidence="7" type="ORF">GJV26_28475</name>
</gene>
<evidence type="ECO:0000256" key="1">
    <source>
        <dbReference type="ARBA" id="ARBA00004442"/>
    </source>
</evidence>
<feature type="compositionally biased region" description="Pro residues" evidence="5">
    <location>
        <begin position="396"/>
        <end position="408"/>
    </location>
</feature>
<dbReference type="AlphaFoldDB" id="A0A6I3XST6"/>
<dbReference type="EMBL" id="WNWM01000002">
    <property type="protein sequence ID" value="MUI16362.1"/>
    <property type="molecule type" value="Genomic_DNA"/>
</dbReference>
<dbReference type="InterPro" id="IPR003795">
    <property type="entry name" value="DUF192"/>
</dbReference>
<evidence type="ECO:0000256" key="3">
    <source>
        <dbReference type="ARBA" id="ARBA00023237"/>
    </source>
</evidence>
<feature type="region of interest" description="Disordered" evidence="5">
    <location>
        <begin position="1"/>
        <end position="20"/>
    </location>
</feature>
<dbReference type="PANTHER" id="PTHR30329:SF21">
    <property type="entry name" value="LIPOPROTEIN YIAD-RELATED"/>
    <property type="match status" value="1"/>
</dbReference>
<evidence type="ECO:0000313" key="7">
    <source>
        <dbReference type="EMBL" id="MUI16362.1"/>
    </source>
</evidence>
<evidence type="ECO:0000256" key="2">
    <source>
        <dbReference type="ARBA" id="ARBA00023136"/>
    </source>
</evidence>
<dbReference type="InterPro" id="IPR050330">
    <property type="entry name" value="Bact_OuterMem_StrucFunc"/>
</dbReference>
<dbReference type="PROSITE" id="PS51123">
    <property type="entry name" value="OMPA_2"/>
    <property type="match status" value="1"/>
</dbReference>
<comment type="subcellular location">
    <subcellularLocation>
        <location evidence="1">Cell outer membrane</location>
    </subcellularLocation>
</comment>
<dbReference type="SUPFAM" id="SSF103088">
    <property type="entry name" value="OmpA-like"/>
    <property type="match status" value="1"/>
</dbReference>
<keyword evidence="2 4" id="KW-0472">Membrane</keyword>
<keyword evidence="3" id="KW-0998">Cell outer membrane</keyword>
<dbReference type="PANTHER" id="PTHR30329">
    <property type="entry name" value="STATOR ELEMENT OF FLAGELLAR MOTOR COMPLEX"/>
    <property type="match status" value="1"/>
</dbReference>
<protein>
    <submittedName>
        <fullName evidence="7">OmpA family protein</fullName>
    </submittedName>
</protein>
<dbReference type="InterPro" id="IPR006665">
    <property type="entry name" value="OmpA-like"/>
</dbReference>
<dbReference type="Pfam" id="PF02643">
    <property type="entry name" value="DUF192"/>
    <property type="match status" value="1"/>
</dbReference>
<evidence type="ECO:0000313" key="8">
    <source>
        <dbReference type="Proteomes" id="UP000431684"/>
    </source>
</evidence>
<accession>A0A6I3XST6</accession>
<reference evidence="7 8" key="1">
    <citation type="submission" date="2019-11" db="EMBL/GenBank/DDBJ databases">
        <title>Draft Genome Sequences of Six Type Strains of the Genus Massilia.</title>
        <authorList>
            <person name="Miess H."/>
            <person name="Frediansyah A."/>
            <person name="Goeker M."/>
            <person name="Gross H."/>
        </authorList>
    </citation>
    <scope>NUCLEOTIDE SEQUENCE [LARGE SCALE GENOMIC DNA]</scope>
    <source>
        <strain evidence="7 8">DSM 17513</strain>
    </source>
</reference>
<evidence type="ECO:0000256" key="5">
    <source>
        <dbReference type="SAM" id="MobiDB-lite"/>
    </source>
</evidence>
<sequence length="553" mass="58730">MTIPVSKAPEAPSAGAHMLTGSGSHPLAVRRAAGFFGRFRGLMLRPGLAPDAGLLLADCPSVHTAFMRFTIDVLYLDRQGTVLKCVPGLRPWRASVSNTGRAADGRRHVRAMHTLELAEGSIARLGIRPGDRLQHPLWFASPVSPVPAPAPVGAPLRKPPMRQRGAAVVELAVVGPLLTMLGLGSVQYSQLFFAKNTLDHAGFLAARAGSVGNAKMTAIGSAFKEGLIPMFGGGETPAELADALVKVEKALEDPERPNRYRIEMLNPTKEAFQDFNDPALQALLKTQGKRVISNRSLGLKQNKMGPTSGQSWQDANLIKLRITYGVEPAVPIVSSIYKAYLKWQDTGGDAVRTAMINQGWVPVVTHVTMQMQSDAIEPDNPVSSPGPGNNGNPSDPGDPPVTTDPPPNGDCMLGGCTTTPPSTPGTCPIPIAAELSADMLFGFDQTALTSDGKAALDQLIQSTNGKEYGKLTVTGYTDPIGTEEYNLDLSRRRAEAVRDYLISKGLKVDDVEIVGAGEADLVVPEEACTGKTGAALQTCLAPNRRVTVELTPK</sequence>
<name>A0A6I3XST6_9BURK</name>
<feature type="region of interest" description="Disordered" evidence="5">
    <location>
        <begin position="375"/>
        <end position="417"/>
    </location>
</feature>
<dbReference type="Pfam" id="PF07811">
    <property type="entry name" value="TadE"/>
    <property type="match status" value="1"/>
</dbReference>
<dbReference type="InterPro" id="IPR038695">
    <property type="entry name" value="Saro_0823-like_sf"/>
</dbReference>
<dbReference type="PRINTS" id="PR01021">
    <property type="entry name" value="OMPADOMAIN"/>
</dbReference>
<dbReference type="RefSeq" id="WP_155711929.1">
    <property type="nucleotide sequence ID" value="NZ_BMWU01000008.1"/>
</dbReference>
<feature type="domain" description="OmpA-like" evidence="6">
    <location>
        <begin position="428"/>
        <end position="553"/>
    </location>
</feature>
<dbReference type="Gene3D" id="3.30.1330.60">
    <property type="entry name" value="OmpA-like domain"/>
    <property type="match status" value="1"/>
</dbReference>